<protein>
    <submittedName>
        <fullName evidence="2">RecB family exonuclease</fullName>
    </submittedName>
</protein>
<organism evidence="2 4">
    <name type="scientific">Orrella dioscoreae</name>
    <dbReference type="NCBI Taxonomy" id="1851544"/>
    <lineage>
        <taxon>Bacteria</taxon>
        <taxon>Pseudomonadati</taxon>
        <taxon>Pseudomonadota</taxon>
        <taxon>Betaproteobacteria</taxon>
        <taxon>Burkholderiales</taxon>
        <taxon>Alcaligenaceae</taxon>
        <taxon>Orrella</taxon>
    </lineage>
</organism>
<dbReference type="EMBL" id="FLRC01000012">
    <property type="protein sequence ID" value="SBT24995.1"/>
    <property type="molecule type" value="Genomic_DNA"/>
</dbReference>
<dbReference type="Pfam" id="PF12705">
    <property type="entry name" value="PDDEXK_1"/>
    <property type="match status" value="1"/>
</dbReference>
<dbReference type="KEGG" id="odi:ODI_R3228"/>
<reference evidence="3 4" key="2">
    <citation type="submission" date="2017-08" db="EMBL/GenBank/DDBJ databases">
        <authorList>
            <person name="de Groot N.N."/>
        </authorList>
    </citation>
    <scope>NUCLEOTIDE SEQUENCE [LARGE SCALE GENOMIC DNA]</scope>
    <source>
        <strain evidence="3">Orrdi1</strain>
    </source>
</reference>
<dbReference type="GO" id="GO:0004527">
    <property type="term" value="F:exonuclease activity"/>
    <property type="evidence" value="ECO:0007669"/>
    <property type="project" value="UniProtKB-KW"/>
</dbReference>
<keyword evidence="2" id="KW-0378">Hydrolase</keyword>
<accession>A0A1C3K0S2</accession>
<dbReference type="Proteomes" id="UP000078558">
    <property type="component" value="Chromosome I"/>
</dbReference>
<proteinExistence type="predicted"/>
<evidence type="ECO:0000259" key="1">
    <source>
        <dbReference type="Pfam" id="PF12705"/>
    </source>
</evidence>
<reference evidence="2 4" key="1">
    <citation type="submission" date="2016-06" db="EMBL/GenBank/DDBJ databases">
        <authorList>
            <person name="Kjaerup R.B."/>
            <person name="Dalgaard T.S."/>
            <person name="Juul-Madsen H.R."/>
        </authorList>
    </citation>
    <scope>NUCLEOTIDE SEQUENCE [LARGE SCALE GENOMIC DNA]</scope>
    <source>
        <strain evidence="2">Orrdi1</strain>
    </source>
</reference>
<name>A0A1C3K0S2_9BURK</name>
<dbReference type="OrthoDB" id="9761147at2"/>
<evidence type="ECO:0000313" key="4">
    <source>
        <dbReference type="Proteomes" id="UP000078558"/>
    </source>
</evidence>
<dbReference type="InterPro" id="IPR038726">
    <property type="entry name" value="PDDEXK_AddAB-type"/>
</dbReference>
<dbReference type="NCBIfam" id="TIGR03623">
    <property type="entry name" value="probable DNA repair protein"/>
    <property type="match status" value="1"/>
</dbReference>
<dbReference type="SUPFAM" id="SSF52540">
    <property type="entry name" value="P-loop containing nucleoside triphosphate hydrolases"/>
    <property type="match status" value="1"/>
</dbReference>
<keyword evidence="4" id="KW-1185">Reference proteome</keyword>
<dbReference type="InterPro" id="IPR027417">
    <property type="entry name" value="P-loop_NTPase"/>
</dbReference>
<dbReference type="InterPro" id="IPR019925">
    <property type="entry name" value="DNA_repair_protein_predicted"/>
</dbReference>
<dbReference type="AlphaFoldDB" id="A0A1C3K0S2"/>
<keyword evidence="2" id="KW-0269">Exonuclease</keyword>
<evidence type="ECO:0000313" key="3">
    <source>
        <dbReference type="EMBL" id="SOE51145.1"/>
    </source>
</evidence>
<dbReference type="STRING" id="1851544.ODI_00387"/>
<evidence type="ECO:0000313" key="2">
    <source>
        <dbReference type="EMBL" id="SBT24995.1"/>
    </source>
</evidence>
<sequence length="894" mass="97107">MQPDITAWDLLGISRDGLADLPPACTLVLTVNNRHARRLVTEWVRHLNAEKRVAELPRIVPLSAWLEETAHALTFLPQHEVPAYRLSSFAAQALWTDVIRRAEADQPLLDATQAARLAMDADTLADEWAVRVPEGMATDEYRSFLRWRAAYRARLGELDAEDANQGYAGVLQALEQRALPAPGHVVMAGFATPSPRLRRLALAFAEGGAQVLRLDEEENAQAVPRRCQPADRGAEWRQAAAWAARQLSASPEGRYAIVSPKLEEDAPLARRVLARALADGDEGASRPFNVAVAPPLVEWPAVRAALAWLSALADMTQYGACETRVLGAALLAGHCAGAGIEQGARAALDVRWRRRGIVRLNAHDWEAELIDLQATRLQRAWRDAVAAWQDGPRRVGADLWARRLRAALAALGFPGPSPLDSTGFQVLAELGESLDRYAALSPATGRLDGAAAVQLLARLARNSPFQPQRDPNARLDVLGLLEAEGGRWDGVWVLGLTDDVLPAAPRPNPLLPLPALRQAQAPRATPERERQWAEDMYATLLRAAPDIVVSCAQREGERDLRPSPLIAGLPDDIDLLVQDAQAQALPVETFQDARGPALAQGAQTTGGLDVLDTQARNPLWAFARHRLGARAMQPYAEPGAMNVRGQFLHEALEILWDDLRDQDGLHAAMAGGTLAASIDAAVTRAAHQLIGYGEALRALECARARVVLANWLAIEAQRLPFAVAQIEQAYDWQRGPLSLSLRLDRMDTLPDGSRVILDYKTGGAPGRPLADWARARPVNLQLPFYAAVIARQEGADVAGLLLAQIHARQVAVQGMADTDLGLEGVAAPSDAEAFGGLDWQGVLAHWRAAIETLADEFAQGVADNVAWRTDDLTYCDAQPFLRLDLELDEDGGDD</sequence>
<dbReference type="EMBL" id="LT907988">
    <property type="protein sequence ID" value="SOE51145.1"/>
    <property type="molecule type" value="Genomic_DNA"/>
</dbReference>
<feature type="domain" description="PD-(D/E)XK endonuclease-like" evidence="1">
    <location>
        <begin position="612"/>
        <end position="863"/>
    </location>
</feature>
<gene>
    <name evidence="2" type="ORF">ODI_00387</name>
    <name evidence="3" type="ORF">ODI_R3228</name>
</gene>
<dbReference type="RefSeq" id="WP_067752135.1">
    <property type="nucleotide sequence ID" value="NZ_LT907988.1"/>
</dbReference>
<keyword evidence="2" id="KW-0540">Nuclease</keyword>
<dbReference type="Gene3D" id="3.40.50.300">
    <property type="entry name" value="P-loop containing nucleotide triphosphate hydrolases"/>
    <property type="match status" value="1"/>
</dbReference>